<dbReference type="OrthoDB" id="952271at2759"/>
<dbReference type="InParanoid" id="K1Y7U9"/>
<dbReference type="STRING" id="1072389.K1Y7U9"/>
<keyword evidence="5" id="KW-0833">Ubl conjugation pathway</keyword>
<dbReference type="eggNOG" id="KOG1870">
    <property type="taxonomic scope" value="Eukaryota"/>
</dbReference>
<dbReference type="InterPro" id="IPR018200">
    <property type="entry name" value="USP_CS"/>
</dbReference>
<dbReference type="InterPro" id="IPR050185">
    <property type="entry name" value="Ub_carboxyl-term_hydrolase"/>
</dbReference>
<accession>K1Y7U9</accession>
<feature type="domain" description="DUSP" evidence="10">
    <location>
        <begin position="92"/>
        <end position="212"/>
    </location>
</feature>
<keyword evidence="4" id="KW-0645">Protease</keyword>
<dbReference type="CDD" id="cd02674">
    <property type="entry name" value="Peptidase_C19R"/>
    <property type="match status" value="1"/>
</dbReference>
<feature type="compositionally biased region" description="Low complexity" evidence="8">
    <location>
        <begin position="302"/>
        <end position="321"/>
    </location>
</feature>
<feature type="compositionally biased region" description="Basic residues" evidence="8">
    <location>
        <begin position="1014"/>
        <end position="1034"/>
    </location>
</feature>
<dbReference type="InterPro" id="IPR028889">
    <property type="entry name" value="USP"/>
</dbReference>
<dbReference type="InterPro" id="IPR038765">
    <property type="entry name" value="Papain-like_cys_pep_sf"/>
</dbReference>
<keyword evidence="7" id="KW-0788">Thiol protease</keyword>
<comment type="similarity">
    <text evidence="2">Belongs to the peptidase C19 family.</text>
</comment>
<evidence type="ECO:0000256" key="4">
    <source>
        <dbReference type="ARBA" id="ARBA00022670"/>
    </source>
</evidence>
<dbReference type="SUPFAM" id="SSF54001">
    <property type="entry name" value="Cysteine proteinases"/>
    <property type="match status" value="1"/>
</dbReference>
<feature type="region of interest" description="Disordered" evidence="8">
    <location>
        <begin position="940"/>
        <end position="1036"/>
    </location>
</feature>
<dbReference type="EC" id="3.4.19.12" evidence="3"/>
<dbReference type="InterPro" id="IPR035927">
    <property type="entry name" value="DUSP-like_sf"/>
</dbReference>
<dbReference type="Gene3D" id="3.30.2230.10">
    <property type="entry name" value="DUSP-like"/>
    <property type="match status" value="1"/>
</dbReference>
<dbReference type="PROSITE" id="PS00972">
    <property type="entry name" value="USP_1"/>
    <property type="match status" value="1"/>
</dbReference>
<dbReference type="GO" id="GO:0004843">
    <property type="term" value="F:cysteine-type deubiquitinase activity"/>
    <property type="evidence" value="ECO:0007669"/>
    <property type="project" value="UniProtKB-EC"/>
</dbReference>
<dbReference type="OMA" id="KPRGCTG"/>
<dbReference type="InterPro" id="IPR001394">
    <property type="entry name" value="Peptidase_C19_UCH"/>
</dbReference>
<dbReference type="PANTHER" id="PTHR21646">
    <property type="entry name" value="UBIQUITIN CARBOXYL-TERMINAL HYDROLASE"/>
    <property type="match status" value="1"/>
</dbReference>
<dbReference type="Pfam" id="PF00443">
    <property type="entry name" value="UCH"/>
    <property type="match status" value="1"/>
</dbReference>
<dbReference type="PANTHER" id="PTHR21646:SF24">
    <property type="entry name" value="UBIQUITIN CARBOXYL-TERMINAL HYDROLASE"/>
    <property type="match status" value="1"/>
</dbReference>
<dbReference type="KEGG" id="mbe:MBM_00272"/>
<evidence type="ECO:0000256" key="6">
    <source>
        <dbReference type="ARBA" id="ARBA00022801"/>
    </source>
</evidence>
<reference evidence="11 12" key="1">
    <citation type="journal article" date="2012" name="BMC Genomics">
        <title>Sequencing the genome of Marssonina brunnea reveals fungus-poplar co-evolution.</title>
        <authorList>
            <person name="Zhu S."/>
            <person name="Cao Y.-Z."/>
            <person name="Jiang C."/>
            <person name="Tan B.-Y."/>
            <person name="Wang Z."/>
            <person name="Feng S."/>
            <person name="Zhang L."/>
            <person name="Su X.-H."/>
            <person name="Brejova B."/>
            <person name="Vinar T."/>
            <person name="Xu M."/>
            <person name="Wang M.-X."/>
            <person name="Zhang S.-G."/>
            <person name="Huang M.-R."/>
            <person name="Wu R."/>
            <person name="Zhou Y."/>
        </authorList>
    </citation>
    <scope>NUCLEOTIDE SEQUENCE [LARGE SCALE GENOMIC DNA]</scope>
    <source>
        <strain evidence="11 12">MB_m1</strain>
    </source>
</reference>
<feature type="region of interest" description="Disordered" evidence="8">
    <location>
        <begin position="403"/>
        <end position="457"/>
    </location>
</feature>
<dbReference type="Gene3D" id="3.90.70.10">
    <property type="entry name" value="Cysteine proteinases"/>
    <property type="match status" value="2"/>
</dbReference>
<organism evidence="11 12">
    <name type="scientific">Marssonina brunnea f. sp. multigermtubi (strain MB_m1)</name>
    <name type="common">Marssonina leaf spot fungus</name>
    <dbReference type="NCBI Taxonomy" id="1072389"/>
    <lineage>
        <taxon>Eukaryota</taxon>
        <taxon>Fungi</taxon>
        <taxon>Dikarya</taxon>
        <taxon>Ascomycota</taxon>
        <taxon>Pezizomycotina</taxon>
        <taxon>Leotiomycetes</taxon>
        <taxon>Helotiales</taxon>
        <taxon>Drepanopezizaceae</taxon>
        <taxon>Drepanopeziza</taxon>
    </lineage>
</organism>
<evidence type="ECO:0000256" key="7">
    <source>
        <dbReference type="ARBA" id="ARBA00022807"/>
    </source>
</evidence>
<dbReference type="PROSITE" id="PS51283">
    <property type="entry name" value="DUSP"/>
    <property type="match status" value="1"/>
</dbReference>
<feature type="compositionally biased region" description="Polar residues" evidence="8">
    <location>
        <begin position="1413"/>
        <end position="1423"/>
    </location>
</feature>
<evidence type="ECO:0000259" key="9">
    <source>
        <dbReference type="PROSITE" id="PS50235"/>
    </source>
</evidence>
<name>K1Y7U9_MARBU</name>
<evidence type="ECO:0000313" key="11">
    <source>
        <dbReference type="EMBL" id="EKD21159.1"/>
    </source>
</evidence>
<feature type="region of interest" description="Disordered" evidence="8">
    <location>
        <begin position="1280"/>
        <end position="1332"/>
    </location>
</feature>
<keyword evidence="12" id="KW-1185">Reference proteome</keyword>
<gene>
    <name evidence="11" type="ORF">MBM_00272</name>
</gene>
<feature type="domain" description="USP" evidence="9">
    <location>
        <begin position="458"/>
        <end position="1263"/>
    </location>
</feature>
<dbReference type="SMART" id="SM00695">
    <property type="entry name" value="DUSP"/>
    <property type="match status" value="1"/>
</dbReference>
<feature type="compositionally biased region" description="Polar residues" evidence="8">
    <location>
        <begin position="1280"/>
        <end position="1293"/>
    </location>
</feature>
<dbReference type="Pfam" id="PF06337">
    <property type="entry name" value="DUSP"/>
    <property type="match status" value="1"/>
</dbReference>
<keyword evidence="6 11" id="KW-0378">Hydrolase</keyword>
<dbReference type="FunCoup" id="K1Y7U9">
    <property type="interactions" value="811"/>
</dbReference>
<dbReference type="PROSITE" id="PS50235">
    <property type="entry name" value="USP_3"/>
    <property type="match status" value="1"/>
</dbReference>
<evidence type="ECO:0000256" key="5">
    <source>
        <dbReference type="ARBA" id="ARBA00022786"/>
    </source>
</evidence>
<dbReference type="Proteomes" id="UP000006753">
    <property type="component" value="Unassembled WGS sequence"/>
</dbReference>
<dbReference type="PROSITE" id="PS00973">
    <property type="entry name" value="USP_2"/>
    <property type="match status" value="1"/>
</dbReference>
<dbReference type="InterPro" id="IPR006615">
    <property type="entry name" value="Pept_C19_DUSP"/>
</dbReference>
<evidence type="ECO:0000256" key="1">
    <source>
        <dbReference type="ARBA" id="ARBA00000707"/>
    </source>
</evidence>
<evidence type="ECO:0000313" key="12">
    <source>
        <dbReference type="Proteomes" id="UP000006753"/>
    </source>
</evidence>
<evidence type="ECO:0000259" key="10">
    <source>
        <dbReference type="PROSITE" id="PS51283"/>
    </source>
</evidence>
<feature type="compositionally biased region" description="Polar residues" evidence="8">
    <location>
        <begin position="403"/>
        <end position="416"/>
    </location>
</feature>
<comment type="catalytic activity">
    <reaction evidence="1">
        <text>Thiol-dependent hydrolysis of ester, thioester, amide, peptide and isopeptide bonds formed by the C-terminal Gly of ubiquitin (a 76-residue protein attached to proteins as an intracellular targeting signal).</text>
        <dbReference type="EC" id="3.4.19.12"/>
    </reaction>
</comment>
<feature type="region of interest" description="Disordered" evidence="8">
    <location>
        <begin position="1"/>
        <end position="54"/>
    </location>
</feature>
<dbReference type="GO" id="GO:0016579">
    <property type="term" value="P:protein deubiquitination"/>
    <property type="evidence" value="ECO:0007669"/>
    <property type="project" value="InterPro"/>
</dbReference>
<dbReference type="HOGENOM" id="CLU_001060_9_1_1"/>
<feature type="region of interest" description="Disordered" evidence="8">
    <location>
        <begin position="302"/>
        <end position="324"/>
    </location>
</feature>
<dbReference type="EMBL" id="JH921428">
    <property type="protein sequence ID" value="EKD21159.1"/>
    <property type="molecule type" value="Genomic_DNA"/>
</dbReference>
<evidence type="ECO:0000256" key="3">
    <source>
        <dbReference type="ARBA" id="ARBA00012759"/>
    </source>
</evidence>
<feature type="compositionally biased region" description="Polar residues" evidence="8">
    <location>
        <begin position="1302"/>
        <end position="1312"/>
    </location>
</feature>
<evidence type="ECO:0000256" key="2">
    <source>
        <dbReference type="ARBA" id="ARBA00009085"/>
    </source>
</evidence>
<protein>
    <recommendedName>
        <fullName evidence="3">ubiquitinyl hydrolase 1</fullName>
        <ecNumber evidence="3">3.4.19.12</ecNumber>
    </recommendedName>
</protein>
<dbReference type="GO" id="GO:0006508">
    <property type="term" value="P:proteolysis"/>
    <property type="evidence" value="ECO:0007669"/>
    <property type="project" value="UniProtKB-KW"/>
</dbReference>
<feature type="region of interest" description="Disordered" evidence="8">
    <location>
        <begin position="1398"/>
        <end position="1425"/>
    </location>
</feature>
<dbReference type="SUPFAM" id="SSF143791">
    <property type="entry name" value="DUSP-like"/>
    <property type="match status" value="1"/>
</dbReference>
<evidence type="ECO:0000256" key="8">
    <source>
        <dbReference type="SAM" id="MobiDB-lite"/>
    </source>
</evidence>
<feature type="compositionally biased region" description="Low complexity" evidence="8">
    <location>
        <begin position="417"/>
        <end position="430"/>
    </location>
</feature>
<proteinExistence type="inferred from homology"/>
<feature type="compositionally biased region" description="Low complexity" evidence="8">
    <location>
        <begin position="1398"/>
        <end position="1409"/>
    </location>
</feature>
<sequence length="1506" mass="165587">MGGAADLPQRSSSPLKRRASDLETDASSSQKDDVDMVQVPPSDPTEVDELSISSRTRTHSVDALANGVEVNVAALPAAEQQISPARRSTDIPPIESQITTITTLIKAEDEKQLKEGDVTYLVSNLWLNRVISRGAEARQKSKVEPEGEIGPIDNSDIIQQTLTDSAGVEFVQLKRGLVALADYTYFTVDAWTLVVEWYGLTPGSIPIRRVAHNTSPKGSPENIQFEIYPPVFTIHRLYGDHTNIKIPNEIKDMDPAAPVYVLSTSTSCVEFLKTIKTKAGIEHEKKVRLWRVPRLQPAANPIPATSIAATTPPTSEPSSPTGVLMGPETRAPQDSWKLLVDVATFLKLEKGVQRELIGFDDHSANAKYNGSSTLAMNGLAADDNIVLDEKTDGQSDTFVSTYTQGGKANSTTLAGNSSSSYIGPSSQSNSGRNSPALSGPITRGRAQKSGSRKPPGTIGLANLGNTCYMNSALQCVRSVEELTKYFLTGHGKEEINPHNPLGNNGNVARAYGDLLAQFYNDSGSSAVRPVNFKNTIGKYAPSFSGYGQQDSQEFLGFLLDGLQEDLSRVLKKPYIEKPDSTDEMVNNPEAIREMAAKVWDITKQRDDSVIADLFTGMYKSTLVCPSCNKISITFDPFNNLTLQLPIESRWSHQVYYFPLNDKPILVTIDIDKNASIGSLKDFVSKRVGVPADRLFVCEEYKSKFYTFYKDLAVASEKIGTNDHVAVYELEAKPTNWPPRAAKKLQAKSFGNESDAEDEIPPWDDPMAERMLVPVFHRVPNSRGFSGKPAWEVTCTPHFIMLTPDEARSEDMVKRKILEKISTLTTSSQFLDMDVDASVSDCLDPDIVLTTGSDADSSGGSKVVASSVDGDDEIVDVSMKDAAAAPGPLGKFNTRRPKFILPDSHLNPSLQNMFEIGYFGTRKNLINTGWQIVTENKVFPKISSRSPQPQADDGSVSGYEGSRTSSENPEDSVVNSGPAKVTRMNDESESEEDATPKDISRVKVLPVRSRVGSTRGRKSKLKTYSKKGNKRMARKAKPEQTIFDDDEDSADGGPLVRLGEGLVVDWVPEAWDALFCGDSSDDIRGIPTWQNVPTLEDSELQALKSYRMKRKKNGITLEDCLDEFGKEEILSESDTWYCPRCKEHKRASKKFELWKTPDILIMHLKRFSSSGWRRDKLDVLVDFPLTDLDLSSRVIESEDGKQEIYDLFAVDDHWGGLGGGHYTAFAKNYDDQQWYEYNDSSVTKVTDLSRIVSSSAYLLFYRRRSDVPLGGPRFKQILHEYNSSRQSSEDQYSESGEGKGLVGNSSPRGSSSAWFGVGAARPQLNPGSSSGEEMMTINPSDLESGLPPAYEEDEAISLVPSVEKDDSGYSTRPTWGFGGLNSETEGYVLGANSRQIVSGAGSDAGDAGSDVAEHNSSASDSSLIQRKRDLASSEAFDEDFEQAFVPDMTEEQEAASYDLRSEVVEHVHGKVLYRRTLSNGGNVEHFEEVDEPVVEIHVTDNDDLNIE</sequence>